<gene>
    <name evidence="2" type="ORF">LG368_13365</name>
</gene>
<dbReference type="EMBL" id="JAJATW010000026">
    <property type="protein sequence ID" value="MCB5162881.1"/>
    <property type="molecule type" value="Genomic_DNA"/>
</dbReference>
<feature type="region of interest" description="Disordered" evidence="1">
    <location>
        <begin position="30"/>
        <end position="62"/>
    </location>
</feature>
<protein>
    <submittedName>
        <fullName evidence="2">DUF2058 domain-containing protein</fullName>
    </submittedName>
</protein>
<reference evidence="2" key="1">
    <citation type="submission" date="2021-10" db="EMBL/GenBank/DDBJ databases">
        <title>Marinomonas pontica sp. nov., isolated from the Black Sea.</title>
        <authorList>
            <person name="Zhao L.-H."/>
            <person name="Xue J.-H."/>
        </authorList>
    </citation>
    <scope>NUCLEOTIDE SEQUENCE</scope>
    <source>
        <strain evidence="2">E8</strain>
    </source>
</reference>
<proteinExistence type="predicted"/>
<organism evidence="2 3">
    <name type="scientific">Marinomonas algarum</name>
    <dbReference type="NCBI Taxonomy" id="2883105"/>
    <lineage>
        <taxon>Bacteria</taxon>
        <taxon>Pseudomonadati</taxon>
        <taxon>Pseudomonadota</taxon>
        <taxon>Gammaproteobacteria</taxon>
        <taxon>Oceanospirillales</taxon>
        <taxon>Oceanospirillaceae</taxon>
        <taxon>Marinomonas</taxon>
    </lineage>
</organism>
<dbReference type="AlphaFoldDB" id="A0A9X1LFA6"/>
<sequence>MAAKSLQEQLLGAGLVDKKKVKKLKAETLQHKQKVKKGKAVATDESERQAELKRQRDEKAAKDKALNLERQQQAEHKAVQAQIRQMIEQNRVRKEDGDIAYHFTDDKKVKKLYISQSMHNDLSAGRLAIVKLYDAYELIPEPVAMKISERDASYVLVCNNRTESVEDDPYADFQIPDDLMW</sequence>
<name>A0A9X1LFA6_9GAMM</name>
<evidence type="ECO:0000313" key="2">
    <source>
        <dbReference type="EMBL" id="MCB5162881.1"/>
    </source>
</evidence>
<dbReference type="Pfam" id="PF09831">
    <property type="entry name" value="DUF2058"/>
    <property type="match status" value="1"/>
</dbReference>
<evidence type="ECO:0000313" key="3">
    <source>
        <dbReference type="Proteomes" id="UP001139095"/>
    </source>
</evidence>
<dbReference type="RefSeq" id="WP_226755227.1">
    <property type="nucleotide sequence ID" value="NZ_JAJATW010000026.1"/>
</dbReference>
<evidence type="ECO:0000256" key="1">
    <source>
        <dbReference type="SAM" id="MobiDB-lite"/>
    </source>
</evidence>
<dbReference type="InterPro" id="IPR018636">
    <property type="entry name" value="DUF2058"/>
</dbReference>
<comment type="caution">
    <text evidence="2">The sequence shown here is derived from an EMBL/GenBank/DDBJ whole genome shotgun (WGS) entry which is preliminary data.</text>
</comment>
<accession>A0A9X1LFA6</accession>
<keyword evidence="3" id="KW-1185">Reference proteome</keyword>
<dbReference type="Proteomes" id="UP001139095">
    <property type="component" value="Unassembled WGS sequence"/>
</dbReference>
<feature type="compositionally biased region" description="Basic and acidic residues" evidence="1">
    <location>
        <begin position="45"/>
        <end position="62"/>
    </location>
</feature>